<dbReference type="STRING" id="693986.MOC_2920"/>
<dbReference type="AlphaFoldDB" id="A0A089NVV5"/>
<dbReference type="RefSeq" id="WP_012319477.1">
    <property type="nucleotide sequence ID" value="NZ_CP003811.1"/>
</dbReference>
<dbReference type="Proteomes" id="UP000029492">
    <property type="component" value="Chromosome"/>
</dbReference>
<name>A0A089NVV5_9HYPH</name>
<sequence>MNAAPRISKPIRALTRRELEDLSDASFARGMPTPFYCQVIDHRRQPILPQFDLVVQACTPRAARHAWERWAEEQGAEGKLTLLITNTPAATGKRRPREERTLCNIDLDWLVLSDALDECDDADRALGL</sequence>
<dbReference type="GeneID" id="6138553"/>
<keyword evidence="2" id="KW-1185">Reference proteome</keyword>
<gene>
    <name evidence="1" type="ORF">MOC_2920</name>
</gene>
<dbReference type="KEGG" id="mor:MOC_2920"/>
<proteinExistence type="predicted"/>
<evidence type="ECO:0000313" key="2">
    <source>
        <dbReference type="Proteomes" id="UP000029492"/>
    </source>
</evidence>
<evidence type="ECO:0000313" key="1">
    <source>
        <dbReference type="EMBL" id="AIQ90675.1"/>
    </source>
</evidence>
<organism evidence="1 2">
    <name type="scientific">Methylobacterium oryzae CBMB20</name>
    <dbReference type="NCBI Taxonomy" id="693986"/>
    <lineage>
        <taxon>Bacteria</taxon>
        <taxon>Pseudomonadati</taxon>
        <taxon>Pseudomonadota</taxon>
        <taxon>Alphaproteobacteria</taxon>
        <taxon>Hyphomicrobiales</taxon>
        <taxon>Methylobacteriaceae</taxon>
        <taxon>Methylobacterium</taxon>
    </lineage>
</organism>
<reference evidence="1 2" key="1">
    <citation type="journal article" date="2014" name="PLoS ONE">
        <title>Genome Information of Methylobacterium oryzae, a Plant-Probiotic Methylotroph in the Phyllosphere.</title>
        <authorList>
            <person name="Kwak M.J."/>
            <person name="Jeong H."/>
            <person name="Madhaiyan M."/>
            <person name="Lee Y."/>
            <person name="Sa T.M."/>
            <person name="Oh T.K."/>
            <person name="Kim J.F."/>
        </authorList>
    </citation>
    <scope>NUCLEOTIDE SEQUENCE [LARGE SCALE GENOMIC DNA]</scope>
    <source>
        <strain evidence="1 2">CBMB20</strain>
    </source>
</reference>
<dbReference type="eggNOG" id="ENOG50310WY">
    <property type="taxonomic scope" value="Bacteria"/>
</dbReference>
<dbReference type="HOGENOM" id="CLU_1957028_0_0_5"/>
<protein>
    <submittedName>
        <fullName evidence="1">Protein of unassigned function</fullName>
    </submittedName>
</protein>
<accession>A0A089NVV5</accession>
<dbReference type="EMBL" id="CP003811">
    <property type="protein sequence ID" value="AIQ90675.1"/>
    <property type="molecule type" value="Genomic_DNA"/>
</dbReference>